<comment type="similarity">
    <text evidence="6">Belongs to the mitochondrion-specific ribosomal protein mL54 family.</text>
</comment>
<keyword evidence="4" id="KW-0496">Mitochondrion</keyword>
<dbReference type="PROSITE" id="PS51257">
    <property type="entry name" value="PROKAR_LIPOPROTEIN"/>
    <property type="match status" value="1"/>
</dbReference>
<dbReference type="AlphaFoldDB" id="A0A8J4XW49"/>
<dbReference type="PANTHER" id="PTHR28595:SF1">
    <property type="entry name" value="LARGE RIBOSOMAL SUBUNIT PROTEIN ML54"/>
    <property type="match status" value="1"/>
</dbReference>
<keyword evidence="10" id="KW-1185">Reference proteome</keyword>
<dbReference type="PANTHER" id="PTHR28595">
    <property type="entry name" value="39S RIBOSOMAL PROTEIN L54, MITOCHONDRIAL"/>
    <property type="match status" value="1"/>
</dbReference>
<dbReference type="Proteomes" id="UP000770661">
    <property type="component" value="Unassembled WGS sequence"/>
</dbReference>
<keyword evidence="5" id="KW-0687">Ribonucleoprotein</keyword>
<evidence type="ECO:0000256" key="1">
    <source>
        <dbReference type="ARBA" id="ARBA00004173"/>
    </source>
</evidence>
<feature type="chain" id="PRO_5035293106" description="Large ribosomal subunit protein mL54" evidence="8">
    <location>
        <begin position="18"/>
        <end position="141"/>
    </location>
</feature>
<organism evidence="9 10">
    <name type="scientific">Chionoecetes opilio</name>
    <name type="common">Atlantic snow crab</name>
    <name type="synonym">Cancer opilio</name>
    <dbReference type="NCBI Taxonomy" id="41210"/>
    <lineage>
        <taxon>Eukaryota</taxon>
        <taxon>Metazoa</taxon>
        <taxon>Ecdysozoa</taxon>
        <taxon>Arthropoda</taxon>
        <taxon>Crustacea</taxon>
        <taxon>Multicrustacea</taxon>
        <taxon>Malacostraca</taxon>
        <taxon>Eumalacostraca</taxon>
        <taxon>Eucarida</taxon>
        <taxon>Decapoda</taxon>
        <taxon>Pleocyemata</taxon>
        <taxon>Brachyura</taxon>
        <taxon>Eubrachyura</taxon>
        <taxon>Majoidea</taxon>
        <taxon>Majidae</taxon>
        <taxon>Chionoecetes</taxon>
    </lineage>
</organism>
<evidence type="ECO:0000313" key="9">
    <source>
        <dbReference type="EMBL" id="KAG0714778.1"/>
    </source>
</evidence>
<dbReference type="InterPro" id="IPR013870">
    <property type="entry name" value="Ribosomal_mL54"/>
</dbReference>
<evidence type="ECO:0000256" key="6">
    <source>
        <dbReference type="ARBA" id="ARBA00033752"/>
    </source>
</evidence>
<dbReference type="EMBL" id="JACEEZ010020241">
    <property type="protein sequence ID" value="KAG0714778.1"/>
    <property type="molecule type" value="Genomic_DNA"/>
</dbReference>
<evidence type="ECO:0000256" key="8">
    <source>
        <dbReference type="SAM" id="SignalP"/>
    </source>
</evidence>
<evidence type="ECO:0000256" key="7">
    <source>
        <dbReference type="ARBA" id="ARBA00035179"/>
    </source>
</evidence>
<evidence type="ECO:0000256" key="2">
    <source>
        <dbReference type="ARBA" id="ARBA00022946"/>
    </source>
</evidence>
<dbReference type="GO" id="GO:0005762">
    <property type="term" value="C:mitochondrial large ribosomal subunit"/>
    <property type="evidence" value="ECO:0007669"/>
    <property type="project" value="TreeGrafter"/>
</dbReference>
<evidence type="ECO:0000256" key="3">
    <source>
        <dbReference type="ARBA" id="ARBA00022980"/>
    </source>
</evidence>
<evidence type="ECO:0000313" key="10">
    <source>
        <dbReference type="Proteomes" id="UP000770661"/>
    </source>
</evidence>
<evidence type="ECO:0000256" key="4">
    <source>
        <dbReference type="ARBA" id="ARBA00023128"/>
    </source>
</evidence>
<feature type="signal peptide" evidence="8">
    <location>
        <begin position="1"/>
        <end position="17"/>
    </location>
</feature>
<evidence type="ECO:0000256" key="5">
    <source>
        <dbReference type="ARBA" id="ARBA00023274"/>
    </source>
</evidence>
<name>A0A8J4XW49_CHIOP</name>
<dbReference type="OrthoDB" id="10252718at2759"/>
<protein>
    <recommendedName>
        <fullName evidence="7">Large ribosomal subunit protein mL54</fullName>
    </recommendedName>
</protein>
<accession>A0A8J4XW49</accession>
<dbReference type="GO" id="GO:0003735">
    <property type="term" value="F:structural constituent of ribosome"/>
    <property type="evidence" value="ECO:0007669"/>
    <property type="project" value="TreeGrafter"/>
</dbReference>
<dbReference type="Pfam" id="PF08561">
    <property type="entry name" value="Ribosomal_L37"/>
    <property type="match status" value="1"/>
</dbReference>
<proteinExistence type="inferred from homology"/>
<keyword evidence="3 9" id="KW-0689">Ribosomal protein</keyword>
<keyword evidence="2" id="KW-0809">Transit peptide</keyword>
<comment type="caution">
    <text evidence="9">The sequence shown here is derived from an EMBL/GenBank/DDBJ whole genome shotgun (WGS) entry which is preliminary data.</text>
</comment>
<gene>
    <name evidence="9" type="primary">MRPL54</name>
    <name evidence="9" type="ORF">GWK47_013471</name>
</gene>
<sequence>MWRTRVSSLFSLTVSSAAVSCRLLPAATTATQQHRHYAKPLAGLGKKGKMKLGPTMEKVRLPVESDAEKLVTHVMGSHPVKEGREDVKLKDDSEYPDWLWTLRTGKPPPLHELDSNSKEYWKRLRNLALKEQNKLKKLKKF</sequence>
<keyword evidence="8" id="KW-0732">Signal</keyword>
<reference evidence="9" key="1">
    <citation type="submission" date="2020-07" db="EMBL/GenBank/DDBJ databases">
        <title>The High-quality genome of the commercially important snow crab, Chionoecetes opilio.</title>
        <authorList>
            <person name="Jeong J.-H."/>
            <person name="Ryu S."/>
        </authorList>
    </citation>
    <scope>NUCLEOTIDE SEQUENCE</scope>
    <source>
        <strain evidence="9">MADBK_172401_WGS</strain>
        <tissue evidence="9">Digestive gland</tissue>
    </source>
</reference>
<comment type="subcellular location">
    <subcellularLocation>
        <location evidence="1">Mitochondrion</location>
    </subcellularLocation>
</comment>